<gene>
    <name evidence="4" type="ORF">DFH07DRAFT_1024222</name>
</gene>
<accession>A0AAD7NG50</accession>
<dbReference type="GO" id="GO:0008521">
    <property type="term" value="F:acetyl-CoA transmembrane transporter activity"/>
    <property type="evidence" value="ECO:0007669"/>
    <property type="project" value="InterPro"/>
</dbReference>
<keyword evidence="2" id="KW-0472">Membrane</keyword>
<dbReference type="GO" id="GO:0006388">
    <property type="term" value="P:tRNA splicing, via endonucleolytic cleavage and ligation"/>
    <property type="evidence" value="ECO:0007669"/>
    <property type="project" value="InterPro"/>
</dbReference>
<dbReference type="Pfam" id="PF13000">
    <property type="entry name" value="Acatn"/>
    <property type="match status" value="1"/>
</dbReference>
<sequence>MPTAPAKGGGGPPKLLSAVPGAAAVSGGADKGADKRECVVAEYIGGEWRATGELVQNLEAYLESHTHVVYAFDESPIVSQVTPHSLLFLLLTKLFLNLVDHEDLPRRRLCSPPPPYRLKDPMAPSRSESQPAASTSASNAVHNPSNTNASGDAQDASKESQDDVTCENFTHYPVLLDEFFLPPFLPPPFFPSSSLTPVANLLFGFGAEPVMPITMLKRRAPGFVAPNNSLFSVLSFSTLYNTPLYFTAARLRTSANAGLHLIPNSVCVAIDSLFAGWYMRKTGRYWKLQAFAGLGIVAANFSLASWWLGLALGFGKIGFAANDAATSLKMVEKGLLREDLAVAVLINFPFQIIGGWLHDVVIADKNNHLRQHREGLCAAVAGRNPPVRLIALDWSLEGTAPADVHRVCAGRVAARGTNHQSLRPSKMDVRAHEQVVWMFINQTEPLAPAAVDVVEMVLHEGLEDAVARAVAQLDKPANKAVYKMPKFANAAFTIAHYALDVTYTVDGFLEKNRDTVPEEHLTLLTSSSNVFLREVLRVLVPAASGLCRLFHFPGRPHRPDVIHINNSVRRQLCFLHPDIGSTTLLALMRASRATTSRSPPDVLGISLSAALMQTLLARNLRARITGVGRCCVDVQQLETAQHRPLPASASRPDVLRTRPEPLFDSSRSLRRHASRIMH</sequence>
<dbReference type="InterPro" id="IPR001609">
    <property type="entry name" value="Myosin_head_motor_dom-like"/>
</dbReference>
<dbReference type="SUPFAM" id="SSF103473">
    <property type="entry name" value="MFS general substrate transporter"/>
    <property type="match status" value="1"/>
</dbReference>
<name>A0AAD7NG50_9AGAR</name>
<feature type="transmembrane region" description="Helical" evidence="2">
    <location>
        <begin position="290"/>
        <end position="309"/>
    </location>
</feature>
<feature type="domain" description="Myosin motor" evidence="3">
    <location>
        <begin position="477"/>
        <end position="536"/>
    </location>
</feature>
<dbReference type="Pfam" id="PF00063">
    <property type="entry name" value="Myosin_head"/>
    <property type="match status" value="1"/>
</dbReference>
<dbReference type="GO" id="GO:0003774">
    <property type="term" value="F:cytoskeletal motor activity"/>
    <property type="evidence" value="ECO:0007669"/>
    <property type="project" value="InterPro"/>
</dbReference>
<dbReference type="SUPFAM" id="SSF52540">
    <property type="entry name" value="P-loop containing nucleoside triphosphate hydrolases"/>
    <property type="match status" value="1"/>
</dbReference>
<evidence type="ECO:0000313" key="5">
    <source>
        <dbReference type="Proteomes" id="UP001215280"/>
    </source>
</evidence>
<dbReference type="Proteomes" id="UP001215280">
    <property type="component" value="Unassembled WGS sequence"/>
</dbReference>
<feature type="region of interest" description="Disordered" evidence="1">
    <location>
        <begin position="643"/>
        <end position="678"/>
    </location>
</feature>
<evidence type="ECO:0000313" key="4">
    <source>
        <dbReference type="EMBL" id="KAJ7758835.1"/>
    </source>
</evidence>
<dbReference type="InterPro" id="IPR024371">
    <property type="entry name" value="AcetylCoA_trans_1-like"/>
</dbReference>
<reference evidence="4" key="1">
    <citation type="submission" date="2023-03" db="EMBL/GenBank/DDBJ databases">
        <title>Massive genome expansion in bonnet fungi (Mycena s.s.) driven by repeated elements and novel gene families across ecological guilds.</title>
        <authorList>
            <consortium name="Lawrence Berkeley National Laboratory"/>
            <person name="Harder C.B."/>
            <person name="Miyauchi S."/>
            <person name="Viragh M."/>
            <person name="Kuo A."/>
            <person name="Thoen E."/>
            <person name="Andreopoulos B."/>
            <person name="Lu D."/>
            <person name="Skrede I."/>
            <person name="Drula E."/>
            <person name="Henrissat B."/>
            <person name="Morin E."/>
            <person name="Kohler A."/>
            <person name="Barry K."/>
            <person name="LaButti K."/>
            <person name="Morin E."/>
            <person name="Salamov A."/>
            <person name="Lipzen A."/>
            <person name="Mereny Z."/>
            <person name="Hegedus B."/>
            <person name="Baldrian P."/>
            <person name="Stursova M."/>
            <person name="Weitz H."/>
            <person name="Taylor A."/>
            <person name="Grigoriev I.V."/>
            <person name="Nagy L.G."/>
            <person name="Martin F."/>
            <person name="Kauserud H."/>
        </authorList>
    </citation>
    <scope>NUCLEOTIDE SEQUENCE</scope>
    <source>
        <strain evidence="4">CBHHK188m</strain>
    </source>
</reference>
<protein>
    <recommendedName>
        <fullName evidence="3">Myosin motor domain-containing protein</fullName>
    </recommendedName>
</protein>
<proteinExistence type="predicted"/>
<feature type="compositionally biased region" description="Basic residues" evidence="1">
    <location>
        <begin position="668"/>
        <end position="678"/>
    </location>
</feature>
<organism evidence="4 5">
    <name type="scientific">Mycena maculata</name>
    <dbReference type="NCBI Taxonomy" id="230809"/>
    <lineage>
        <taxon>Eukaryota</taxon>
        <taxon>Fungi</taxon>
        <taxon>Dikarya</taxon>
        <taxon>Basidiomycota</taxon>
        <taxon>Agaricomycotina</taxon>
        <taxon>Agaricomycetes</taxon>
        <taxon>Agaricomycetidae</taxon>
        <taxon>Agaricales</taxon>
        <taxon>Marasmiineae</taxon>
        <taxon>Mycenaceae</taxon>
        <taxon>Mycena</taxon>
    </lineage>
</organism>
<dbReference type="InterPro" id="IPR036259">
    <property type="entry name" value="MFS_trans_sf"/>
</dbReference>
<feature type="region of interest" description="Disordered" evidence="1">
    <location>
        <begin position="109"/>
        <end position="162"/>
    </location>
</feature>
<dbReference type="InterPro" id="IPR027417">
    <property type="entry name" value="P-loop_NTPase"/>
</dbReference>
<dbReference type="EMBL" id="JARJLG010000054">
    <property type="protein sequence ID" value="KAJ7758835.1"/>
    <property type="molecule type" value="Genomic_DNA"/>
</dbReference>
<dbReference type="GO" id="GO:0016459">
    <property type="term" value="C:myosin complex"/>
    <property type="evidence" value="ECO:0007669"/>
    <property type="project" value="InterPro"/>
</dbReference>
<evidence type="ECO:0000256" key="2">
    <source>
        <dbReference type="SAM" id="Phobius"/>
    </source>
</evidence>
<dbReference type="PANTHER" id="PTHR32004">
    <property type="entry name" value="TRNA LIGASE"/>
    <property type="match status" value="1"/>
</dbReference>
<keyword evidence="5" id="KW-1185">Reference proteome</keyword>
<dbReference type="AlphaFoldDB" id="A0AAD7NG50"/>
<feature type="transmembrane region" description="Helical" evidence="2">
    <location>
        <begin position="257"/>
        <end position="278"/>
    </location>
</feature>
<evidence type="ECO:0000256" key="1">
    <source>
        <dbReference type="SAM" id="MobiDB-lite"/>
    </source>
</evidence>
<dbReference type="GO" id="GO:0005634">
    <property type="term" value="C:nucleus"/>
    <property type="evidence" value="ECO:0007669"/>
    <property type="project" value="TreeGrafter"/>
</dbReference>
<comment type="caution">
    <text evidence="4">The sequence shown here is derived from an EMBL/GenBank/DDBJ whole genome shotgun (WGS) entry which is preliminary data.</text>
</comment>
<dbReference type="PANTHER" id="PTHR32004:SF1">
    <property type="entry name" value="TRNA LIGASE"/>
    <property type="match status" value="1"/>
</dbReference>
<dbReference type="GO" id="GO:0003972">
    <property type="term" value="F:RNA ligase (ATP) activity"/>
    <property type="evidence" value="ECO:0007669"/>
    <property type="project" value="InterPro"/>
</dbReference>
<feature type="compositionally biased region" description="Polar residues" evidence="1">
    <location>
        <begin position="126"/>
        <end position="151"/>
    </location>
</feature>
<dbReference type="GO" id="GO:0035348">
    <property type="term" value="P:acetyl-CoA transmembrane transport"/>
    <property type="evidence" value="ECO:0007669"/>
    <property type="project" value="InterPro"/>
</dbReference>
<keyword evidence="2" id="KW-1133">Transmembrane helix</keyword>
<dbReference type="GO" id="GO:0016020">
    <property type="term" value="C:membrane"/>
    <property type="evidence" value="ECO:0007669"/>
    <property type="project" value="InterPro"/>
</dbReference>
<evidence type="ECO:0000259" key="3">
    <source>
        <dbReference type="Pfam" id="PF00063"/>
    </source>
</evidence>
<dbReference type="Gene3D" id="1.20.58.530">
    <property type="match status" value="1"/>
</dbReference>
<keyword evidence="2" id="KW-0812">Transmembrane</keyword>
<dbReference type="GO" id="GO:0005524">
    <property type="term" value="F:ATP binding"/>
    <property type="evidence" value="ECO:0007669"/>
    <property type="project" value="InterPro"/>
</dbReference>